<dbReference type="Pfam" id="PF12680">
    <property type="entry name" value="SnoaL_2"/>
    <property type="match status" value="1"/>
</dbReference>
<dbReference type="EMBL" id="BMQL01000005">
    <property type="protein sequence ID" value="GGR02253.1"/>
    <property type="molecule type" value="Genomic_DNA"/>
</dbReference>
<feature type="domain" description="SnoaL-like" evidence="1">
    <location>
        <begin position="12"/>
        <end position="112"/>
    </location>
</feature>
<comment type="caution">
    <text evidence="2">The sequence shown here is derived from an EMBL/GenBank/DDBJ whole genome shotgun (WGS) entry which is preliminary data.</text>
</comment>
<organism evidence="2 3">
    <name type="scientific">Deinococcus ruber</name>
    <dbReference type="NCBI Taxonomy" id="1848197"/>
    <lineage>
        <taxon>Bacteria</taxon>
        <taxon>Thermotogati</taxon>
        <taxon>Deinococcota</taxon>
        <taxon>Deinococci</taxon>
        <taxon>Deinococcales</taxon>
        <taxon>Deinococcaceae</taxon>
        <taxon>Deinococcus</taxon>
    </lineage>
</organism>
<dbReference type="InterPro" id="IPR032710">
    <property type="entry name" value="NTF2-like_dom_sf"/>
</dbReference>
<evidence type="ECO:0000313" key="3">
    <source>
        <dbReference type="Proteomes" id="UP000603865"/>
    </source>
</evidence>
<dbReference type="InterPro" id="IPR037401">
    <property type="entry name" value="SnoaL-like"/>
</dbReference>
<protein>
    <submittedName>
        <fullName evidence="2">Steroid Delta-isomerase</fullName>
    </submittedName>
</protein>
<proteinExistence type="predicted"/>
<dbReference type="Gene3D" id="3.10.450.50">
    <property type="match status" value="1"/>
</dbReference>
<dbReference type="InterPro" id="IPR008317">
    <property type="entry name" value="UCP030561"/>
</dbReference>
<dbReference type="AlphaFoldDB" id="A0A918C1M2"/>
<accession>A0A918C1M2</accession>
<name>A0A918C1M2_9DEIO</name>
<dbReference type="PIRSF" id="PIRSF030561">
    <property type="entry name" value="UCP030561"/>
    <property type="match status" value="1"/>
</dbReference>
<dbReference type="Proteomes" id="UP000603865">
    <property type="component" value="Unassembled WGS sequence"/>
</dbReference>
<dbReference type="RefSeq" id="WP_189088817.1">
    <property type="nucleotide sequence ID" value="NZ_BMQL01000005.1"/>
</dbReference>
<reference evidence="2" key="2">
    <citation type="submission" date="2020-09" db="EMBL/GenBank/DDBJ databases">
        <authorList>
            <person name="Sun Q."/>
            <person name="Ohkuma M."/>
        </authorList>
    </citation>
    <scope>NUCLEOTIDE SEQUENCE</scope>
    <source>
        <strain evidence="2">JCM 31311</strain>
    </source>
</reference>
<reference evidence="2" key="1">
    <citation type="journal article" date="2014" name="Int. J. Syst. Evol. Microbiol.">
        <title>Complete genome sequence of Corynebacterium casei LMG S-19264T (=DSM 44701T), isolated from a smear-ripened cheese.</title>
        <authorList>
            <consortium name="US DOE Joint Genome Institute (JGI-PGF)"/>
            <person name="Walter F."/>
            <person name="Albersmeier A."/>
            <person name="Kalinowski J."/>
            <person name="Ruckert C."/>
        </authorList>
    </citation>
    <scope>NUCLEOTIDE SEQUENCE</scope>
    <source>
        <strain evidence="2">JCM 31311</strain>
    </source>
</reference>
<sequence>MTAGIQTAEALVRGQLDAYNARDLETFVSFFDDDIEAFLMPSQLLYQGKDELRHRHAVRFQEPDLYAALLHRRVIGDFVIDQEAVTRNFPEGRGQFDVAATYQIENGKIRRMWYVMGTPRIEAGEG</sequence>
<evidence type="ECO:0000313" key="2">
    <source>
        <dbReference type="EMBL" id="GGR02253.1"/>
    </source>
</evidence>
<gene>
    <name evidence="2" type="ORF">GCM10008957_14000</name>
</gene>
<dbReference type="SUPFAM" id="SSF54427">
    <property type="entry name" value="NTF2-like"/>
    <property type="match status" value="1"/>
</dbReference>
<evidence type="ECO:0000259" key="1">
    <source>
        <dbReference type="Pfam" id="PF12680"/>
    </source>
</evidence>
<keyword evidence="3" id="KW-1185">Reference proteome</keyword>